<comment type="caution">
    <text evidence="9">The sequence shown here is derived from an EMBL/GenBank/DDBJ whole genome shotgun (WGS) entry which is preliminary data.</text>
</comment>
<evidence type="ECO:0000259" key="8">
    <source>
        <dbReference type="PROSITE" id="PS50011"/>
    </source>
</evidence>
<dbReference type="Pfam" id="PF00069">
    <property type="entry name" value="Pkinase"/>
    <property type="match status" value="1"/>
</dbReference>
<organism evidence="9 10">
    <name type="scientific">Marchantia polymorpha subsp. ruderalis</name>
    <dbReference type="NCBI Taxonomy" id="1480154"/>
    <lineage>
        <taxon>Eukaryota</taxon>
        <taxon>Viridiplantae</taxon>
        <taxon>Streptophyta</taxon>
        <taxon>Embryophyta</taxon>
        <taxon>Marchantiophyta</taxon>
        <taxon>Marchantiopsida</taxon>
        <taxon>Marchantiidae</taxon>
        <taxon>Marchantiales</taxon>
        <taxon>Marchantiaceae</taxon>
        <taxon>Marchantia</taxon>
    </lineage>
</organism>
<dbReference type="SUPFAM" id="SSF56112">
    <property type="entry name" value="Protein kinase-like (PK-like)"/>
    <property type="match status" value="1"/>
</dbReference>
<dbReference type="InterPro" id="IPR055414">
    <property type="entry name" value="LRR_R13L4/SHOC2-like"/>
</dbReference>
<comment type="subcellular location">
    <subcellularLocation>
        <location evidence="1">Membrane</location>
    </subcellularLocation>
</comment>
<dbReference type="PROSITE" id="PS50011">
    <property type="entry name" value="PROTEIN_KINASE_DOM"/>
    <property type="match status" value="1"/>
</dbReference>
<keyword evidence="10" id="KW-1185">Reference proteome</keyword>
<protein>
    <recommendedName>
        <fullName evidence="8">Protein kinase domain-containing protein</fullName>
    </recommendedName>
</protein>
<dbReference type="Proteomes" id="UP000077202">
    <property type="component" value="Unassembled WGS sequence"/>
</dbReference>
<dbReference type="SMART" id="SM00369">
    <property type="entry name" value="LRR_TYP"/>
    <property type="match status" value="4"/>
</dbReference>
<evidence type="ECO:0000256" key="3">
    <source>
        <dbReference type="ARBA" id="ARBA00022692"/>
    </source>
</evidence>
<dbReference type="FunFam" id="1.10.510.10:FF:000988">
    <property type="entry name" value="Leucine-rich repeat protein kinase family protein"/>
    <property type="match status" value="1"/>
</dbReference>
<proteinExistence type="predicted"/>
<feature type="region of interest" description="Disordered" evidence="7">
    <location>
        <begin position="1285"/>
        <end position="1305"/>
    </location>
</feature>
<feature type="compositionally biased region" description="Basic and acidic residues" evidence="7">
    <location>
        <begin position="586"/>
        <end position="596"/>
    </location>
</feature>
<evidence type="ECO:0000256" key="4">
    <source>
        <dbReference type="ARBA" id="ARBA00022737"/>
    </source>
</evidence>
<gene>
    <name evidence="9" type="ORF">AXG93_4773s1640</name>
</gene>
<dbReference type="PROSITE" id="PS00108">
    <property type="entry name" value="PROTEIN_KINASE_ST"/>
    <property type="match status" value="1"/>
</dbReference>
<dbReference type="PANTHER" id="PTHR24359:SF1">
    <property type="entry name" value="INHIBITOR OF NUCLEAR FACTOR KAPPA-B KINASE EPSILON SUBUNIT HOMOLOG 1-RELATED"/>
    <property type="match status" value="1"/>
</dbReference>
<evidence type="ECO:0000256" key="5">
    <source>
        <dbReference type="ARBA" id="ARBA00022989"/>
    </source>
</evidence>
<dbReference type="SUPFAM" id="SSF52058">
    <property type="entry name" value="L domain-like"/>
    <property type="match status" value="1"/>
</dbReference>
<evidence type="ECO:0000313" key="10">
    <source>
        <dbReference type="Proteomes" id="UP000077202"/>
    </source>
</evidence>
<dbReference type="PANTHER" id="PTHR24359">
    <property type="entry name" value="SERINE/THREONINE-PROTEIN KINASE SBK1"/>
    <property type="match status" value="1"/>
</dbReference>
<keyword evidence="5" id="KW-1133">Transmembrane helix</keyword>
<evidence type="ECO:0000256" key="6">
    <source>
        <dbReference type="ARBA" id="ARBA00023136"/>
    </source>
</evidence>
<dbReference type="GO" id="GO:0016020">
    <property type="term" value="C:membrane"/>
    <property type="evidence" value="ECO:0007669"/>
    <property type="project" value="UniProtKB-SubCell"/>
</dbReference>
<feature type="compositionally biased region" description="Basic and acidic residues" evidence="7">
    <location>
        <begin position="319"/>
        <end position="340"/>
    </location>
</feature>
<dbReference type="Pfam" id="PF14381">
    <property type="entry name" value="EDR1_CTR1_ARMC3_pept"/>
    <property type="match status" value="1"/>
</dbReference>
<feature type="domain" description="Protein kinase" evidence="8">
    <location>
        <begin position="891"/>
        <end position="1221"/>
    </location>
</feature>
<accession>A0A176WIY8</accession>
<evidence type="ECO:0000256" key="2">
    <source>
        <dbReference type="ARBA" id="ARBA00022614"/>
    </source>
</evidence>
<feature type="compositionally biased region" description="Basic and acidic residues" evidence="7">
    <location>
        <begin position="494"/>
        <end position="514"/>
    </location>
</feature>
<reference evidence="9" key="1">
    <citation type="submission" date="2016-03" db="EMBL/GenBank/DDBJ databases">
        <title>Mechanisms controlling the formation of the plant cell surface in tip-growing cells are functionally conserved among land plants.</title>
        <authorList>
            <person name="Honkanen S."/>
            <person name="Jones V.A."/>
            <person name="Morieri G."/>
            <person name="Champion C."/>
            <person name="Hetherington A.J."/>
            <person name="Kelly S."/>
            <person name="Saint-Marcoux D."/>
            <person name="Proust H."/>
            <person name="Prescott H."/>
            <person name="Dolan L."/>
        </authorList>
    </citation>
    <scope>NUCLEOTIDE SEQUENCE [LARGE SCALE GENOMIC DNA]</scope>
    <source>
        <tissue evidence="9">Whole gametophyte</tissue>
    </source>
</reference>
<evidence type="ECO:0000256" key="7">
    <source>
        <dbReference type="SAM" id="MobiDB-lite"/>
    </source>
</evidence>
<keyword evidence="4" id="KW-0677">Repeat</keyword>
<dbReference type="Gene3D" id="3.80.10.10">
    <property type="entry name" value="Ribonuclease Inhibitor"/>
    <property type="match status" value="2"/>
</dbReference>
<dbReference type="InterPro" id="IPR008271">
    <property type="entry name" value="Ser/Thr_kinase_AS"/>
</dbReference>
<dbReference type="SMART" id="SM00220">
    <property type="entry name" value="S_TKc"/>
    <property type="match status" value="1"/>
</dbReference>
<dbReference type="InterPro" id="IPR011009">
    <property type="entry name" value="Kinase-like_dom_sf"/>
</dbReference>
<feature type="compositionally biased region" description="Basic and acidic residues" evidence="7">
    <location>
        <begin position="399"/>
        <end position="418"/>
    </location>
</feature>
<dbReference type="InterPro" id="IPR000719">
    <property type="entry name" value="Prot_kinase_dom"/>
</dbReference>
<dbReference type="Pfam" id="PF23598">
    <property type="entry name" value="LRR_14"/>
    <property type="match status" value="1"/>
</dbReference>
<dbReference type="InterPro" id="IPR003591">
    <property type="entry name" value="Leu-rich_rpt_typical-subtyp"/>
</dbReference>
<dbReference type="PROSITE" id="PS51450">
    <property type="entry name" value="LRR"/>
    <property type="match status" value="2"/>
</dbReference>
<evidence type="ECO:0000313" key="9">
    <source>
        <dbReference type="EMBL" id="OAE33190.1"/>
    </source>
</evidence>
<sequence>MVALRMDREVLNGLLNHPTPDESSGSEHGGSNEAVKENATKIVDSMHSQKRMEQKLAQTVLPKLKLEVNDLPGGAAEDRPLQVLRTSERSEEEDVIDVSPSGCTLSSLSTAMQETASRVKNMFVFDNSFTVLPSSIQNFKNLRKLKFFSNEVRTLPQELGELTQLEHLYLKICPAGLGTLPPLDKLRSLRALELHQVPSVLMKTAILPNSWVPAEIGTLKHLEELDLSFNKLKVLPKELAGLTALKTLRVASNKLIELPSELTSLPNLTSIDVAHNRLTSLDSLGLVSMTSLRALNAQFNKLQKTGVIPNWVSCELEGNERLQSDPTKSDDSTEVDKEEFLLDWEPPSAEESLDGFGGGSSLSSPTPFAGKGSSPTSKGQPVSRSRRGWKKQDNQQQKARQDRLNSSRKHRSEDHVDFNEVTTPVVSADPLKTLDVHCKNASTSELKPSRGNGKQLDGKELYASDEGKGLCVAQHVRRNEDAVDSRKELQIDEDVHKLHDTEEQDEESFRDSQPEHMPLSKVQVVHVAVSRLGSNERNICRKAISGDRPKVDQVVTLLEYQNEDPNESNTDTLRSCLALSGVKVGRRQDGDNDRNPKPSKRRRSVQEFSEVSFKYCTESFCGFEDRLHDGFYDAGRDRPFSSLAALEKEQPCYDSREVILVDREKDEELDVMALSAQQLLAGLESSVEGDGKVNVFQRMTFLALFVSDCFGGSDKTQNISNMRRAALGGTAGMPFVCSCSSSVNGNLVNKVMEKSNAGAVLPSVHMLCEGAVRFLKAQRGSNVLPIGSLSFGVCRHRAILFKYLCDRADPIIPCELVRGYLDYMPHAWNVVLVEASSGSTRMLVDACRPLDIRPERDPEYFCRYIPLRRIHLPRISIEVLKTSGSESSRIPLLHEDIGHGASGAVVRRCSFGKVTAAAKVRQLETVAEGPGVLGKGLESSCLSELRMLCSLQPHPCIVAFYGHQLTSGFTTSPDEGAAQAPQLMIFMEYIKGGSLEGFLQELAAKGQTHMDPDLALHVARNVACAISVLHSKGIIHRDVKSSNVLIDLEASQDTEFPGPVVKLCDFDSAVPLQSSSEHTCYLAHRGVPPADVCVGTPRWIAPEVLRAMYGRHSYGLEADLWSFGCLLAELLTLKVPFAGLSETEVHSRIQMGQRPQLPAEIDKFRSPPAASSAGKETVTYESSNDSEVLSILVRLFYSCTDPSPSSRPSAKEVLNILATALAERSCTTVASLDEPILQDETPEEALDVPKRLLSPKVDEESPKVKKESIPVCSLPNKSCSCTNCGKKVGESSSVESSNPDSCNDT</sequence>
<dbReference type="InterPro" id="IPR032675">
    <property type="entry name" value="LRR_dom_sf"/>
</dbReference>
<name>A0A176WIY8_MARPO</name>
<feature type="compositionally biased region" description="Polar residues" evidence="7">
    <location>
        <begin position="373"/>
        <end position="383"/>
    </location>
</feature>
<feature type="region of interest" description="Disordered" evidence="7">
    <location>
        <begin position="13"/>
        <end position="51"/>
    </location>
</feature>
<keyword evidence="3" id="KW-0812">Transmembrane</keyword>
<feature type="region of interest" description="Disordered" evidence="7">
    <location>
        <begin position="494"/>
        <end position="517"/>
    </location>
</feature>
<keyword evidence="2" id="KW-0433">Leucine-rich repeat</keyword>
<dbReference type="SMART" id="SM00364">
    <property type="entry name" value="LRR_BAC"/>
    <property type="match status" value="3"/>
</dbReference>
<dbReference type="InterPro" id="IPR055164">
    <property type="entry name" value="EDR1/CTR1/ARMC3-like_pept-like"/>
</dbReference>
<keyword evidence="6" id="KW-0472">Membrane</keyword>
<evidence type="ECO:0000256" key="1">
    <source>
        <dbReference type="ARBA" id="ARBA00004370"/>
    </source>
</evidence>
<feature type="region of interest" description="Disordered" evidence="7">
    <location>
        <begin position="584"/>
        <end position="603"/>
    </location>
</feature>
<feature type="region of interest" description="Disordered" evidence="7">
    <location>
        <begin position="319"/>
        <end position="421"/>
    </location>
</feature>
<dbReference type="InterPro" id="IPR001611">
    <property type="entry name" value="Leu-rich_rpt"/>
</dbReference>
<dbReference type="GO" id="GO:0004674">
    <property type="term" value="F:protein serine/threonine kinase activity"/>
    <property type="evidence" value="ECO:0007669"/>
    <property type="project" value="TreeGrafter"/>
</dbReference>
<dbReference type="GO" id="GO:0005524">
    <property type="term" value="F:ATP binding"/>
    <property type="evidence" value="ECO:0007669"/>
    <property type="project" value="InterPro"/>
</dbReference>
<dbReference type="EMBL" id="LVLJ01000679">
    <property type="protein sequence ID" value="OAE33190.1"/>
    <property type="molecule type" value="Genomic_DNA"/>
</dbReference>
<dbReference type="Gene3D" id="1.10.510.10">
    <property type="entry name" value="Transferase(Phosphotransferase) domain 1"/>
    <property type="match status" value="1"/>
</dbReference>